<reference evidence="2" key="1">
    <citation type="submission" date="2016-10" db="EMBL/GenBank/DDBJ databases">
        <authorList>
            <person name="Varghese N."/>
            <person name="Submissions S."/>
        </authorList>
    </citation>
    <scope>NUCLEOTIDE SEQUENCE [LARGE SCALE GENOMIC DNA]</scope>
    <source>
        <strain evidence="2">CGMCC 4.578</strain>
    </source>
</reference>
<dbReference type="Gene3D" id="1.25.40.10">
    <property type="entry name" value="Tetratricopeptide repeat domain"/>
    <property type="match status" value="2"/>
</dbReference>
<evidence type="ECO:0008006" key="3">
    <source>
        <dbReference type="Google" id="ProtNLM"/>
    </source>
</evidence>
<organism evidence="1 2">
    <name type="scientific">Lentzea flaviverrucosa</name>
    <dbReference type="NCBI Taxonomy" id="200379"/>
    <lineage>
        <taxon>Bacteria</taxon>
        <taxon>Bacillati</taxon>
        <taxon>Actinomycetota</taxon>
        <taxon>Actinomycetes</taxon>
        <taxon>Pseudonocardiales</taxon>
        <taxon>Pseudonocardiaceae</taxon>
        <taxon>Lentzea</taxon>
    </lineage>
</organism>
<dbReference type="EMBL" id="FOFT01000002">
    <property type="protein sequence ID" value="SEQ34920.1"/>
    <property type="molecule type" value="Genomic_DNA"/>
</dbReference>
<dbReference type="AlphaFoldDB" id="A0A1H9FAH1"/>
<name>A0A1H9FAH1_9PSEU</name>
<protein>
    <recommendedName>
        <fullName evidence="3">Tetratricopeptide repeat-containing protein</fullName>
    </recommendedName>
</protein>
<proteinExistence type="predicted"/>
<accession>A0A1H9FAH1</accession>
<sequence length="825" mass="91164">MTGPSISGWSPARLGVHQAVEVSGAADRTKLPPYVIRAHDHNVRKALRGKEPFVVLTGTSCTGKTRTAFEAVRAELADLPLFRPLSANDLVRHMPDHPAVVWLNEIHHYLVEDAAVEALDAVLHIRGLVVVGTTLTDRWSELNEKNGPYPAARELLVAAYPVEVPESFDGDALTRLHDAGRHDPRLAYAAKAATDGKVIQALAGGPELVRAYRDPANAVANALVTTTIQASLLLGGGPVPVAVVREAAPAYLDSHDRASGASWFADADALAAAPVHGISALTKSREQLDMGEADHYRAHEFLVQHFRSLPSRVVPAALWEAMLTHLGPTGERAGLASSATHRGLLRLAARTIHPVTRELEGAELMTWKVVQRDHPDHLTWLRAAAALGSITSMHALAMQQSPEDIVWWQRLVQRTEALHMHEQLLQLKKRGLLEHALQWLGPARDAGNPEALTATLRLLVALKRYDEAVELALPFGDDPLQYFWLSDLYQAKGENAKATAVLRRWAEAGDWRAMLLLARLLRVDEPDESRRWRAEGTVAAKNELALRRRLFPLGLRRYRETRRKHDRLKTARQLVKHGDVVAAAAVWQEDAELGDGHAQHSLAELRMNNGESEEAERWFRAAAQTGEPRYRDALASFLASTERLPEALRMWNEPALLDDPDHLRHRFDALIRAGRADEAMAQVIELAEEGSLAAMRLLTDVMSEPEATKWKHRMARAGAVDIAHDLARTDLAEGRALAAERLLRSVPSRDQPTEALLREALVALGQNDEAERLLRASVERGDESLNQLVAFLRTRGRDAEANQVDLYGIEVGGSTAEPWSFKPLD</sequence>
<evidence type="ECO:0000313" key="2">
    <source>
        <dbReference type="Proteomes" id="UP000199028"/>
    </source>
</evidence>
<gene>
    <name evidence="1" type="ORF">SAMN05216195_102210</name>
</gene>
<evidence type="ECO:0000313" key="1">
    <source>
        <dbReference type="EMBL" id="SEQ34920.1"/>
    </source>
</evidence>
<dbReference type="RefSeq" id="WP_090063822.1">
    <property type="nucleotide sequence ID" value="NZ_FOFT01000002.1"/>
</dbReference>
<dbReference type="OrthoDB" id="3964962at2"/>
<dbReference type="Proteomes" id="UP000199028">
    <property type="component" value="Unassembled WGS sequence"/>
</dbReference>
<keyword evidence="2" id="KW-1185">Reference proteome</keyword>
<dbReference type="SUPFAM" id="SSF81901">
    <property type="entry name" value="HCP-like"/>
    <property type="match status" value="2"/>
</dbReference>
<dbReference type="InterPro" id="IPR011990">
    <property type="entry name" value="TPR-like_helical_dom_sf"/>
</dbReference>